<feature type="chain" id="PRO_5029654552" description="Defensin-like protein" evidence="1">
    <location>
        <begin position="21"/>
        <end position="223"/>
    </location>
</feature>
<name>A0A7J0DQE6_9ERIC</name>
<comment type="caution">
    <text evidence="2">The sequence shown here is derived from an EMBL/GenBank/DDBJ whole genome shotgun (WGS) entry which is preliminary data.</text>
</comment>
<evidence type="ECO:0008006" key="4">
    <source>
        <dbReference type="Google" id="ProtNLM"/>
    </source>
</evidence>
<keyword evidence="3" id="KW-1185">Reference proteome</keyword>
<feature type="signal peptide" evidence="1">
    <location>
        <begin position="1"/>
        <end position="20"/>
    </location>
</feature>
<evidence type="ECO:0000256" key="1">
    <source>
        <dbReference type="SAM" id="SignalP"/>
    </source>
</evidence>
<evidence type="ECO:0000313" key="3">
    <source>
        <dbReference type="Proteomes" id="UP000585474"/>
    </source>
</evidence>
<dbReference type="AlphaFoldDB" id="A0A7J0DQE6"/>
<sequence length="223" mass="23908">MAKASVNGVFLCFLLTVVSGFQFRSVLGISADHPEGYVCVTNADCHGFPCNKGVRLCALNHRCCCSCEARNIYEPTDDEIGGSDGKKACNTDKDCGTKCPPQCRKSCLEGLCLCACFQFWSVLGISADHPEGYVCVTNAVCHGFPCNKGVRLCALNHRCCCSCEGRNIYEPTDDEIGGSDGKKACNTDKDVAQSDLLNATRAASRVSVFVLVKDAQKSCSLKS</sequence>
<organism evidence="2 3">
    <name type="scientific">Actinidia rufa</name>
    <dbReference type="NCBI Taxonomy" id="165716"/>
    <lineage>
        <taxon>Eukaryota</taxon>
        <taxon>Viridiplantae</taxon>
        <taxon>Streptophyta</taxon>
        <taxon>Embryophyta</taxon>
        <taxon>Tracheophyta</taxon>
        <taxon>Spermatophyta</taxon>
        <taxon>Magnoliopsida</taxon>
        <taxon>eudicotyledons</taxon>
        <taxon>Gunneridae</taxon>
        <taxon>Pentapetalae</taxon>
        <taxon>asterids</taxon>
        <taxon>Ericales</taxon>
        <taxon>Actinidiaceae</taxon>
        <taxon>Actinidia</taxon>
    </lineage>
</organism>
<proteinExistence type="predicted"/>
<evidence type="ECO:0000313" key="2">
    <source>
        <dbReference type="EMBL" id="GFS40279.1"/>
    </source>
</evidence>
<accession>A0A7J0DQE6</accession>
<dbReference type="Proteomes" id="UP000585474">
    <property type="component" value="Unassembled WGS sequence"/>
</dbReference>
<keyword evidence="1" id="KW-0732">Signal</keyword>
<dbReference type="EMBL" id="BJWL01000346">
    <property type="protein sequence ID" value="GFS40279.1"/>
    <property type="molecule type" value="Genomic_DNA"/>
</dbReference>
<protein>
    <recommendedName>
        <fullName evidence="4">Defensin-like protein</fullName>
    </recommendedName>
</protein>
<gene>
    <name evidence="2" type="ORF">Acr_00g0067540</name>
</gene>
<reference evidence="3" key="1">
    <citation type="submission" date="2019-07" db="EMBL/GenBank/DDBJ databases">
        <title>De Novo Assembly of kiwifruit Actinidia rufa.</title>
        <authorList>
            <person name="Sugita-Konishi S."/>
            <person name="Sato K."/>
            <person name="Mori E."/>
            <person name="Abe Y."/>
            <person name="Kisaki G."/>
            <person name="Hamano K."/>
            <person name="Suezawa K."/>
            <person name="Otani M."/>
            <person name="Fukuda T."/>
            <person name="Manabe T."/>
            <person name="Gomi K."/>
            <person name="Tabuchi M."/>
            <person name="Akimitsu K."/>
            <person name="Kataoka I."/>
        </authorList>
    </citation>
    <scope>NUCLEOTIDE SEQUENCE [LARGE SCALE GENOMIC DNA]</scope>
    <source>
        <strain evidence="3">cv. Fuchu</strain>
    </source>
</reference>